<dbReference type="InterPro" id="IPR044644">
    <property type="entry name" value="DinF-like"/>
</dbReference>
<dbReference type="Pfam" id="PF01554">
    <property type="entry name" value="MatE"/>
    <property type="match status" value="2"/>
</dbReference>
<evidence type="ECO:0008006" key="9">
    <source>
        <dbReference type="Google" id="ProtNLM"/>
    </source>
</evidence>
<comment type="similarity">
    <text evidence="2">Belongs to the multi antimicrobial extrusion (MATE) (TC 2.A.66.1) family.</text>
</comment>
<dbReference type="GO" id="GO:0015297">
    <property type="term" value="F:antiporter activity"/>
    <property type="evidence" value="ECO:0007669"/>
    <property type="project" value="InterPro"/>
</dbReference>
<dbReference type="eggNOG" id="KOG1347">
    <property type="taxonomic scope" value="Eukaryota"/>
</dbReference>
<feature type="non-terminal residue" evidence="7">
    <location>
        <position position="416"/>
    </location>
</feature>
<feature type="transmembrane region" description="Helical" evidence="6">
    <location>
        <begin position="7"/>
        <end position="26"/>
    </location>
</feature>
<dbReference type="GO" id="GO:0042910">
    <property type="term" value="F:xenobiotic transmembrane transporter activity"/>
    <property type="evidence" value="ECO:0007669"/>
    <property type="project" value="InterPro"/>
</dbReference>
<evidence type="ECO:0000256" key="2">
    <source>
        <dbReference type="ARBA" id="ARBA00010199"/>
    </source>
</evidence>
<feature type="transmembrane region" description="Helical" evidence="6">
    <location>
        <begin position="385"/>
        <end position="412"/>
    </location>
</feature>
<keyword evidence="3 6" id="KW-0812">Transmembrane</keyword>
<evidence type="ECO:0000256" key="6">
    <source>
        <dbReference type="SAM" id="Phobius"/>
    </source>
</evidence>
<feature type="transmembrane region" description="Helical" evidence="6">
    <location>
        <begin position="159"/>
        <end position="180"/>
    </location>
</feature>
<keyword evidence="4 6" id="KW-1133">Transmembrane helix</keyword>
<feature type="transmembrane region" description="Helical" evidence="6">
    <location>
        <begin position="51"/>
        <end position="71"/>
    </location>
</feature>
<dbReference type="EMBL" id="GL377577">
    <property type="protein sequence ID" value="EFJ29700.1"/>
    <property type="molecule type" value="Genomic_DNA"/>
</dbReference>
<dbReference type="AlphaFoldDB" id="D8REQ0"/>
<dbReference type="GO" id="GO:0022857">
    <property type="term" value="F:transmembrane transporter activity"/>
    <property type="evidence" value="ECO:0000318"/>
    <property type="project" value="GO_Central"/>
</dbReference>
<dbReference type="InParanoid" id="D8REQ0"/>
<dbReference type="Proteomes" id="UP000001514">
    <property type="component" value="Unassembled WGS sequence"/>
</dbReference>
<dbReference type="STRING" id="88036.D8REQ0"/>
<evidence type="ECO:0000256" key="1">
    <source>
        <dbReference type="ARBA" id="ARBA00004141"/>
    </source>
</evidence>
<dbReference type="GO" id="GO:0016020">
    <property type="term" value="C:membrane"/>
    <property type="evidence" value="ECO:0007669"/>
    <property type="project" value="UniProtKB-SubCell"/>
</dbReference>
<evidence type="ECO:0000313" key="8">
    <source>
        <dbReference type="Proteomes" id="UP000001514"/>
    </source>
</evidence>
<comment type="subcellular location">
    <subcellularLocation>
        <location evidence="1">Membrane</location>
        <topology evidence="1">Multi-pass membrane protein</topology>
    </subcellularLocation>
</comment>
<keyword evidence="5 6" id="KW-0472">Membrane</keyword>
<dbReference type="Gramene" id="EFJ29700">
    <property type="protein sequence ID" value="EFJ29700"/>
    <property type="gene ID" value="SELMODRAFT_62951"/>
</dbReference>
<keyword evidence="8" id="KW-1185">Reference proteome</keyword>
<dbReference type="OMA" id="VMIQMYG"/>
<proteinExistence type="inferred from homology"/>
<feature type="transmembrane region" description="Helical" evidence="6">
    <location>
        <begin position="83"/>
        <end position="101"/>
    </location>
</feature>
<dbReference type="KEGG" id="smo:SELMODRAFT_62951"/>
<evidence type="ECO:0000256" key="4">
    <source>
        <dbReference type="ARBA" id="ARBA00022989"/>
    </source>
</evidence>
<feature type="transmembrane region" description="Helical" evidence="6">
    <location>
        <begin position="225"/>
        <end position="246"/>
    </location>
</feature>
<dbReference type="PANTHER" id="PTHR42893">
    <property type="entry name" value="PROTEIN DETOXIFICATION 44, CHLOROPLASTIC-RELATED"/>
    <property type="match status" value="1"/>
</dbReference>
<dbReference type="FunCoup" id="D8REQ0">
    <property type="interactions" value="1337"/>
</dbReference>
<dbReference type="PANTHER" id="PTHR42893:SF9">
    <property type="entry name" value="PROTEIN DETOXIFICATION 46, CHLOROPLASTIC"/>
    <property type="match status" value="1"/>
</dbReference>
<gene>
    <name evidence="7" type="ORF">SELMODRAFT_62951</name>
</gene>
<evidence type="ECO:0000256" key="5">
    <source>
        <dbReference type="ARBA" id="ARBA00023136"/>
    </source>
</evidence>
<name>D8REQ0_SELML</name>
<dbReference type="InterPro" id="IPR002528">
    <property type="entry name" value="MATE_fam"/>
</dbReference>
<feature type="non-terminal residue" evidence="7">
    <location>
        <position position="1"/>
    </location>
</feature>
<dbReference type="HOGENOM" id="CLU_012893_15_1_1"/>
<accession>D8REQ0</accession>
<sequence length="416" mass="43808">EEMRQIFAFAGPALGIWLSGPIMSLIDTSVVGITSSIELAALGPGTVVCDGLGYCFLFLSVAISNLVAISLAKKDETEAANHLARFLFVAVSCGVVMFTVIKLSKIGVLAAFVGGNTAVIPAAACYVDIRAFAWPAVLVTMVGQGASLGMQDSVSPLKVLAVVSLINAVGDVLLCTFLGYGIAGAAWATMLAQYVGGFLTLKSLKDKGYDPLAIKVPRMEDLAQMIKITGPVLLTMLSKVAFYTSITFFATSLGAVTLAAHQVMVGVFSLFSVWGEPLAQTAQSFMPGLLCGGQQKQASLMHLARRLLQKLLVSGVVLGVASAVVGISIPVFLPQLFTNDSAIIEKMHTVVTPFFFSIALTPPALALEGTLLASGDLNFLGLNMAFAFVCGTVLMLVFHKLGFGLSSCWWTMVLFQ</sequence>
<feature type="transmembrane region" description="Helical" evidence="6">
    <location>
        <begin position="107"/>
        <end position="127"/>
    </location>
</feature>
<organism evidence="8">
    <name type="scientific">Selaginella moellendorffii</name>
    <name type="common">Spikemoss</name>
    <dbReference type="NCBI Taxonomy" id="88036"/>
    <lineage>
        <taxon>Eukaryota</taxon>
        <taxon>Viridiplantae</taxon>
        <taxon>Streptophyta</taxon>
        <taxon>Embryophyta</taxon>
        <taxon>Tracheophyta</taxon>
        <taxon>Lycopodiopsida</taxon>
        <taxon>Selaginellales</taxon>
        <taxon>Selaginellaceae</taxon>
        <taxon>Selaginella</taxon>
    </lineage>
</organism>
<evidence type="ECO:0000313" key="7">
    <source>
        <dbReference type="EMBL" id="EFJ29700.1"/>
    </source>
</evidence>
<evidence type="ECO:0000256" key="3">
    <source>
        <dbReference type="ARBA" id="ARBA00022692"/>
    </source>
</evidence>
<reference evidence="7 8" key="1">
    <citation type="journal article" date="2011" name="Science">
        <title>The Selaginella genome identifies genetic changes associated with the evolution of vascular plants.</title>
        <authorList>
            <person name="Banks J.A."/>
            <person name="Nishiyama T."/>
            <person name="Hasebe M."/>
            <person name="Bowman J.L."/>
            <person name="Gribskov M."/>
            <person name="dePamphilis C."/>
            <person name="Albert V.A."/>
            <person name="Aono N."/>
            <person name="Aoyama T."/>
            <person name="Ambrose B.A."/>
            <person name="Ashton N.W."/>
            <person name="Axtell M.J."/>
            <person name="Barker E."/>
            <person name="Barker M.S."/>
            <person name="Bennetzen J.L."/>
            <person name="Bonawitz N.D."/>
            <person name="Chapple C."/>
            <person name="Cheng C."/>
            <person name="Correa L.G."/>
            <person name="Dacre M."/>
            <person name="DeBarry J."/>
            <person name="Dreyer I."/>
            <person name="Elias M."/>
            <person name="Engstrom E.M."/>
            <person name="Estelle M."/>
            <person name="Feng L."/>
            <person name="Finet C."/>
            <person name="Floyd S.K."/>
            <person name="Frommer W.B."/>
            <person name="Fujita T."/>
            <person name="Gramzow L."/>
            <person name="Gutensohn M."/>
            <person name="Harholt J."/>
            <person name="Hattori M."/>
            <person name="Heyl A."/>
            <person name="Hirai T."/>
            <person name="Hiwatashi Y."/>
            <person name="Ishikawa M."/>
            <person name="Iwata M."/>
            <person name="Karol K.G."/>
            <person name="Koehler B."/>
            <person name="Kolukisaoglu U."/>
            <person name="Kubo M."/>
            <person name="Kurata T."/>
            <person name="Lalonde S."/>
            <person name="Li K."/>
            <person name="Li Y."/>
            <person name="Litt A."/>
            <person name="Lyons E."/>
            <person name="Manning G."/>
            <person name="Maruyama T."/>
            <person name="Michael T.P."/>
            <person name="Mikami K."/>
            <person name="Miyazaki S."/>
            <person name="Morinaga S."/>
            <person name="Murata T."/>
            <person name="Mueller-Roeber B."/>
            <person name="Nelson D.R."/>
            <person name="Obara M."/>
            <person name="Oguri Y."/>
            <person name="Olmstead R.G."/>
            <person name="Onodera N."/>
            <person name="Petersen B.L."/>
            <person name="Pils B."/>
            <person name="Prigge M."/>
            <person name="Rensing S.A."/>
            <person name="Riano-Pachon D.M."/>
            <person name="Roberts A.W."/>
            <person name="Sato Y."/>
            <person name="Scheller H.V."/>
            <person name="Schulz B."/>
            <person name="Schulz C."/>
            <person name="Shakirov E.V."/>
            <person name="Shibagaki N."/>
            <person name="Shinohara N."/>
            <person name="Shippen D.E."/>
            <person name="Soerensen I."/>
            <person name="Sotooka R."/>
            <person name="Sugimoto N."/>
            <person name="Sugita M."/>
            <person name="Sumikawa N."/>
            <person name="Tanurdzic M."/>
            <person name="Theissen G."/>
            <person name="Ulvskov P."/>
            <person name="Wakazuki S."/>
            <person name="Weng J.K."/>
            <person name="Willats W.W."/>
            <person name="Wipf D."/>
            <person name="Wolf P.G."/>
            <person name="Yang L."/>
            <person name="Zimmer A.D."/>
            <person name="Zhu Q."/>
            <person name="Mitros T."/>
            <person name="Hellsten U."/>
            <person name="Loque D."/>
            <person name="Otillar R."/>
            <person name="Salamov A."/>
            <person name="Schmutz J."/>
            <person name="Shapiro H."/>
            <person name="Lindquist E."/>
            <person name="Lucas S."/>
            <person name="Rokhsar D."/>
            <person name="Grigoriev I.V."/>
        </authorList>
    </citation>
    <scope>NUCLEOTIDE SEQUENCE [LARGE SCALE GENOMIC DNA]</scope>
</reference>
<feature type="transmembrane region" description="Helical" evidence="6">
    <location>
        <begin position="353"/>
        <end position="373"/>
    </location>
</feature>
<feature type="transmembrane region" description="Helical" evidence="6">
    <location>
        <begin position="311"/>
        <end position="333"/>
    </location>
</feature>
<feature type="transmembrane region" description="Helical" evidence="6">
    <location>
        <begin position="252"/>
        <end position="274"/>
    </location>
</feature>
<protein>
    <recommendedName>
        <fullName evidence="9">Protein DETOXIFICATION</fullName>
    </recommendedName>
</protein>